<gene>
    <name evidence="2" type="ORF">DPMN_078866</name>
</gene>
<dbReference type="Proteomes" id="UP000828390">
    <property type="component" value="Unassembled WGS sequence"/>
</dbReference>
<accession>A0A9D4BPJ0</accession>
<sequence length="129" mass="14910">MVDYFRRITQMCTNISVRRVLIFGLCYCLVLGMPYSKFNDEEADDFEDSTVSPASLSGWGLRDIPGDEQLILYLTNYEEPIPDEYVTLRINKFENPLLGNNVNRIIPLKKSDHTMKGKRRLAFTALRGR</sequence>
<keyword evidence="3" id="KW-1185">Reference proteome</keyword>
<reference evidence="2" key="2">
    <citation type="submission" date="2020-11" db="EMBL/GenBank/DDBJ databases">
        <authorList>
            <person name="McCartney M.A."/>
            <person name="Auch B."/>
            <person name="Kono T."/>
            <person name="Mallez S."/>
            <person name="Becker A."/>
            <person name="Gohl D.M."/>
            <person name="Silverstein K.A.T."/>
            <person name="Koren S."/>
            <person name="Bechman K.B."/>
            <person name="Herman A."/>
            <person name="Abrahante J.E."/>
            <person name="Garbe J."/>
        </authorList>
    </citation>
    <scope>NUCLEOTIDE SEQUENCE</scope>
    <source>
        <strain evidence="2">Duluth1</strain>
        <tissue evidence="2">Whole animal</tissue>
    </source>
</reference>
<organism evidence="2 3">
    <name type="scientific">Dreissena polymorpha</name>
    <name type="common">Zebra mussel</name>
    <name type="synonym">Mytilus polymorpha</name>
    <dbReference type="NCBI Taxonomy" id="45954"/>
    <lineage>
        <taxon>Eukaryota</taxon>
        <taxon>Metazoa</taxon>
        <taxon>Spiralia</taxon>
        <taxon>Lophotrochozoa</taxon>
        <taxon>Mollusca</taxon>
        <taxon>Bivalvia</taxon>
        <taxon>Autobranchia</taxon>
        <taxon>Heteroconchia</taxon>
        <taxon>Euheterodonta</taxon>
        <taxon>Imparidentia</taxon>
        <taxon>Neoheterodontei</taxon>
        <taxon>Myida</taxon>
        <taxon>Dreissenoidea</taxon>
        <taxon>Dreissenidae</taxon>
        <taxon>Dreissena</taxon>
    </lineage>
</organism>
<evidence type="ECO:0000313" key="3">
    <source>
        <dbReference type="Proteomes" id="UP000828390"/>
    </source>
</evidence>
<dbReference type="EMBL" id="JAIWYP010000015">
    <property type="protein sequence ID" value="KAH3703819.1"/>
    <property type="molecule type" value="Genomic_DNA"/>
</dbReference>
<protein>
    <submittedName>
        <fullName evidence="2">Uncharacterized protein</fullName>
    </submittedName>
</protein>
<evidence type="ECO:0000313" key="2">
    <source>
        <dbReference type="EMBL" id="KAH3703819.1"/>
    </source>
</evidence>
<dbReference type="AlphaFoldDB" id="A0A9D4BPJ0"/>
<keyword evidence="1" id="KW-0472">Membrane</keyword>
<evidence type="ECO:0000256" key="1">
    <source>
        <dbReference type="SAM" id="Phobius"/>
    </source>
</evidence>
<name>A0A9D4BPJ0_DREPO</name>
<reference evidence="2" key="1">
    <citation type="journal article" date="2019" name="bioRxiv">
        <title>The Genome of the Zebra Mussel, Dreissena polymorpha: A Resource for Invasive Species Research.</title>
        <authorList>
            <person name="McCartney M.A."/>
            <person name="Auch B."/>
            <person name="Kono T."/>
            <person name="Mallez S."/>
            <person name="Zhang Y."/>
            <person name="Obille A."/>
            <person name="Becker A."/>
            <person name="Abrahante J.E."/>
            <person name="Garbe J."/>
            <person name="Badalamenti J.P."/>
            <person name="Herman A."/>
            <person name="Mangelson H."/>
            <person name="Liachko I."/>
            <person name="Sullivan S."/>
            <person name="Sone E.D."/>
            <person name="Koren S."/>
            <person name="Silverstein K.A.T."/>
            <person name="Beckman K.B."/>
            <person name="Gohl D.M."/>
        </authorList>
    </citation>
    <scope>NUCLEOTIDE SEQUENCE</scope>
    <source>
        <strain evidence="2">Duluth1</strain>
        <tissue evidence="2">Whole animal</tissue>
    </source>
</reference>
<proteinExistence type="predicted"/>
<keyword evidence="1" id="KW-1133">Transmembrane helix</keyword>
<keyword evidence="1" id="KW-0812">Transmembrane</keyword>
<comment type="caution">
    <text evidence="2">The sequence shown here is derived from an EMBL/GenBank/DDBJ whole genome shotgun (WGS) entry which is preliminary data.</text>
</comment>
<feature type="transmembrane region" description="Helical" evidence="1">
    <location>
        <begin position="20"/>
        <end position="36"/>
    </location>
</feature>